<accession>A0ABV7ZWI6</accession>
<feature type="signal peptide" evidence="1">
    <location>
        <begin position="1"/>
        <end position="23"/>
    </location>
</feature>
<dbReference type="Proteomes" id="UP001595617">
    <property type="component" value="Unassembled WGS sequence"/>
</dbReference>
<organism evidence="3 4">
    <name type="scientific">Saccharospirillum mangrovi</name>
    <dbReference type="NCBI Taxonomy" id="2161747"/>
    <lineage>
        <taxon>Bacteria</taxon>
        <taxon>Pseudomonadati</taxon>
        <taxon>Pseudomonadota</taxon>
        <taxon>Gammaproteobacteria</taxon>
        <taxon>Oceanospirillales</taxon>
        <taxon>Saccharospirillaceae</taxon>
        <taxon>Saccharospirillum</taxon>
    </lineage>
</organism>
<keyword evidence="4" id="KW-1185">Reference proteome</keyword>
<keyword evidence="1" id="KW-0732">Signal</keyword>
<proteinExistence type="predicted"/>
<evidence type="ECO:0000313" key="4">
    <source>
        <dbReference type="Proteomes" id="UP001595617"/>
    </source>
</evidence>
<dbReference type="RefSeq" id="WP_380694660.1">
    <property type="nucleotide sequence ID" value="NZ_JBHRYR010000002.1"/>
</dbReference>
<dbReference type="EMBL" id="JBHRYR010000002">
    <property type="protein sequence ID" value="MFC3852486.1"/>
    <property type="molecule type" value="Genomic_DNA"/>
</dbReference>
<evidence type="ECO:0000256" key="1">
    <source>
        <dbReference type="SAM" id="SignalP"/>
    </source>
</evidence>
<feature type="chain" id="PRO_5045219740" evidence="1">
    <location>
        <begin position="24"/>
        <end position="261"/>
    </location>
</feature>
<evidence type="ECO:0000313" key="3">
    <source>
        <dbReference type="EMBL" id="MFC3852486.1"/>
    </source>
</evidence>
<name>A0ABV7ZWI6_9GAMM</name>
<reference evidence="4" key="1">
    <citation type="journal article" date="2019" name="Int. J. Syst. Evol. Microbiol.">
        <title>The Global Catalogue of Microorganisms (GCM) 10K type strain sequencing project: providing services to taxonomists for standard genome sequencing and annotation.</title>
        <authorList>
            <consortium name="The Broad Institute Genomics Platform"/>
            <consortium name="The Broad Institute Genome Sequencing Center for Infectious Disease"/>
            <person name="Wu L."/>
            <person name="Ma J."/>
        </authorList>
    </citation>
    <scope>NUCLEOTIDE SEQUENCE [LARGE SCALE GENOMIC DNA]</scope>
    <source>
        <strain evidence="4">IBRC 10765</strain>
    </source>
</reference>
<comment type="caution">
    <text evidence="3">The sequence shown here is derived from an EMBL/GenBank/DDBJ whole genome shotgun (WGS) entry which is preliminary data.</text>
</comment>
<dbReference type="InterPro" id="IPR013424">
    <property type="entry name" value="Ice-binding_C"/>
</dbReference>
<protein>
    <submittedName>
        <fullName evidence="3">NF038132 family protein</fullName>
    </submittedName>
</protein>
<gene>
    <name evidence="3" type="ORF">ACFOOG_06525</name>
</gene>
<sequence>MRNNQKTLLAALLGAALIAPAQAIVIDDWTGTGSYGVSGANGVVGLSPVADSTQYGWVSTAGSGVTGLGLPAVGSGATNGSKIVSNLFTADAGDEFRFYFNYVTSDGSGYADYGWARLLNEDMTEAALLFTARTTPGGDTVPGFGMPTPAATLLPDSTPIIGGGPAWSPLGGSSGQCYSTGCGYTGWILASYDIPTAANYYLEIGVVNWSDTGYDTGMAFDGATIAGVDISLPVPEPVALTLLGVGLMGVWAGRRRSSTSA</sequence>
<evidence type="ECO:0000259" key="2">
    <source>
        <dbReference type="Pfam" id="PF07589"/>
    </source>
</evidence>
<dbReference type="NCBIfam" id="NF038132">
    <property type="entry name" value="PEP_NF038132"/>
    <property type="match status" value="1"/>
</dbReference>
<feature type="domain" description="Ice-binding protein C-terminal" evidence="2">
    <location>
        <begin position="233"/>
        <end position="256"/>
    </location>
</feature>
<dbReference type="Pfam" id="PF07589">
    <property type="entry name" value="PEP-CTERM"/>
    <property type="match status" value="1"/>
</dbReference>